<dbReference type="Proteomes" id="UP000275256">
    <property type="component" value="Unassembled WGS sequence"/>
</dbReference>
<protein>
    <submittedName>
        <fullName evidence="2">Uncharacterized protein</fullName>
    </submittedName>
</protein>
<name>A0A3M0GAB7_9ACTN</name>
<proteinExistence type="predicted"/>
<reference evidence="2 3" key="1">
    <citation type="submission" date="2018-10" db="EMBL/GenBank/DDBJ databases">
        <title>Tessaracoccus antarcticuss sp. nov., isolated from sediment.</title>
        <authorList>
            <person name="Zhou L.Y."/>
            <person name="Du Z.J."/>
        </authorList>
    </citation>
    <scope>NUCLEOTIDE SEQUENCE [LARGE SCALE GENOMIC DNA]</scope>
    <source>
        <strain evidence="2 3">JDX10</strain>
    </source>
</reference>
<gene>
    <name evidence="2" type="ORF">EAX62_00705</name>
</gene>
<keyword evidence="3" id="KW-1185">Reference proteome</keyword>
<accession>A0A3M0GAB7</accession>
<evidence type="ECO:0000256" key="1">
    <source>
        <dbReference type="SAM" id="Coils"/>
    </source>
</evidence>
<sequence>MTQSDQTPHLHEVALAELDVANRHLSDAGRTIDELRSDVLALASRVDAARAEAEAFRHELGREHSGTAALRGQVDIAAVEREELQQRIAGLEAHVARLKKQLERPGRLMVKKALRRGQYAKPEIS</sequence>
<dbReference type="EMBL" id="REFW01000001">
    <property type="protein sequence ID" value="RMB61227.1"/>
    <property type="molecule type" value="Genomic_DNA"/>
</dbReference>
<comment type="caution">
    <text evidence="2">The sequence shown here is derived from an EMBL/GenBank/DDBJ whole genome shotgun (WGS) entry which is preliminary data.</text>
</comment>
<dbReference type="Gene3D" id="1.10.287.1490">
    <property type="match status" value="1"/>
</dbReference>
<keyword evidence="1" id="KW-0175">Coiled coil</keyword>
<dbReference type="AlphaFoldDB" id="A0A3M0GAB7"/>
<evidence type="ECO:0000313" key="2">
    <source>
        <dbReference type="EMBL" id="RMB61227.1"/>
    </source>
</evidence>
<feature type="coiled-coil region" evidence="1">
    <location>
        <begin position="32"/>
        <end position="101"/>
    </location>
</feature>
<organism evidence="2 3">
    <name type="scientific">Tessaracoccus antarcticus</name>
    <dbReference type="NCBI Taxonomy" id="2479848"/>
    <lineage>
        <taxon>Bacteria</taxon>
        <taxon>Bacillati</taxon>
        <taxon>Actinomycetota</taxon>
        <taxon>Actinomycetes</taxon>
        <taxon>Propionibacteriales</taxon>
        <taxon>Propionibacteriaceae</taxon>
        <taxon>Tessaracoccus</taxon>
    </lineage>
</organism>
<evidence type="ECO:0000313" key="3">
    <source>
        <dbReference type="Proteomes" id="UP000275256"/>
    </source>
</evidence>